<keyword evidence="3" id="KW-1185">Reference proteome</keyword>
<organism evidence="2 3">
    <name type="scientific">Elysia marginata</name>
    <dbReference type="NCBI Taxonomy" id="1093978"/>
    <lineage>
        <taxon>Eukaryota</taxon>
        <taxon>Metazoa</taxon>
        <taxon>Spiralia</taxon>
        <taxon>Lophotrochozoa</taxon>
        <taxon>Mollusca</taxon>
        <taxon>Gastropoda</taxon>
        <taxon>Heterobranchia</taxon>
        <taxon>Euthyneura</taxon>
        <taxon>Panpulmonata</taxon>
        <taxon>Sacoglossa</taxon>
        <taxon>Placobranchoidea</taxon>
        <taxon>Plakobranchidae</taxon>
        <taxon>Elysia</taxon>
    </lineage>
</organism>
<protein>
    <submittedName>
        <fullName evidence="2">Uncharacterized protein</fullName>
    </submittedName>
</protein>
<accession>A0AAV4FY12</accession>
<name>A0AAV4FY12_9GAST</name>
<gene>
    <name evidence="2" type="ORF">ElyMa_002253700</name>
</gene>
<dbReference type="AlphaFoldDB" id="A0AAV4FY12"/>
<evidence type="ECO:0000313" key="3">
    <source>
        <dbReference type="Proteomes" id="UP000762676"/>
    </source>
</evidence>
<reference evidence="2 3" key="1">
    <citation type="journal article" date="2021" name="Elife">
        <title>Chloroplast acquisition without the gene transfer in kleptoplastic sea slugs, Plakobranchus ocellatus.</title>
        <authorList>
            <person name="Maeda T."/>
            <person name="Takahashi S."/>
            <person name="Yoshida T."/>
            <person name="Shimamura S."/>
            <person name="Takaki Y."/>
            <person name="Nagai Y."/>
            <person name="Toyoda A."/>
            <person name="Suzuki Y."/>
            <person name="Arimoto A."/>
            <person name="Ishii H."/>
            <person name="Satoh N."/>
            <person name="Nishiyama T."/>
            <person name="Hasebe M."/>
            <person name="Maruyama T."/>
            <person name="Minagawa J."/>
            <person name="Obokata J."/>
            <person name="Shigenobu S."/>
        </authorList>
    </citation>
    <scope>NUCLEOTIDE SEQUENCE [LARGE SCALE GENOMIC DNA]</scope>
</reference>
<feature type="region of interest" description="Disordered" evidence="1">
    <location>
        <begin position="56"/>
        <end position="77"/>
    </location>
</feature>
<proteinExistence type="predicted"/>
<feature type="compositionally biased region" description="Basic and acidic residues" evidence="1">
    <location>
        <begin position="61"/>
        <end position="77"/>
    </location>
</feature>
<sequence>MSVCLCCDNYAEVSRDTRGGSVPPVLQVFITSRFFATGTFQNSVGEMIGVFQPTDYQEDSASSKHQDCGNEESHVGPKLQDESVPSILDQDQQALQPFQVFEINQEETSTQERQHQQCRVSGTEPMFQAELSSSLLDLEEQDQEPIQAVNGGARSPQPSDRNSVHEMDSSIEASCTSPGGVDLASDTSTIDFNLECTVDERGRKRNKKPAPETWEKNVQKLARLEGREHNSIKRRVLGPTCISAYC</sequence>
<dbReference type="EMBL" id="BMAT01004688">
    <property type="protein sequence ID" value="GFR78137.1"/>
    <property type="molecule type" value="Genomic_DNA"/>
</dbReference>
<feature type="region of interest" description="Disordered" evidence="1">
    <location>
        <begin position="148"/>
        <end position="186"/>
    </location>
</feature>
<dbReference type="Proteomes" id="UP000762676">
    <property type="component" value="Unassembled WGS sequence"/>
</dbReference>
<evidence type="ECO:0000256" key="1">
    <source>
        <dbReference type="SAM" id="MobiDB-lite"/>
    </source>
</evidence>
<evidence type="ECO:0000313" key="2">
    <source>
        <dbReference type="EMBL" id="GFR78137.1"/>
    </source>
</evidence>
<comment type="caution">
    <text evidence="2">The sequence shown here is derived from an EMBL/GenBank/DDBJ whole genome shotgun (WGS) entry which is preliminary data.</text>
</comment>